<dbReference type="PANTHER" id="PTHR31883:SF1">
    <property type="entry name" value="PROTEIN FRG2-LIKE-2"/>
    <property type="match status" value="1"/>
</dbReference>
<organism evidence="2 3">
    <name type="scientific">Apodemus speciosus</name>
    <name type="common">Large Japanese field mouse</name>
    <dbReference type="NCBI Taxonomy" id="105296"/>
    <lineage>
        <taxon>Eukaryota</taxon>
        <taxon>Metazoa</taxon>
        <taxon>Chordata</taxon>
        <taxon>Craniata</taxon>
        <taxon>Vertebrata</taxon>
        <taxon>Euteleostomi</taxon>
        <taxon>Mammalia</taxon>
        <taxon>Eutheria</taxon>
        <taxon>Euarchontoglires</taxon>
        <taxon>Glires</taxon>
        <taxon>Rodentia</taxon>
        <taxon>Myomorpha</taxon>
        <taxon>Muroidea</taxon>
        <taxon>Muridae</taxon>
        <taxon>Murinae</taxon>
        <taxon>Apodemus</taxon>
    </lineage>
</organism>
<sequence>MSRVPANQTAIPESTLKNQGGLAVWCAAEGFPQHRHFIPQSHFSSEGGNTQEKRHSSKDSSQVRTGFSIGNEDSSHGEKETQTSVKKAEPKAKGHQDGLAHCPEPQGIDPPLIREEPGELSEGEVTRRFTETQSRCRPSSMDPCSATEQLSELRQLADSLTAMVHIFYSMANQAGFAFLLRGWLVPALTPAHSGAVWQEISEAFGGGRREDR</sequence>
<feature type="compositionally biased region" description="Basic and acidic residues" evidence="1">
    <location>
        <begin position="73"/>
        <end position="98"/>
    </location>
</feature>
<proteinExistence type="predicted"/>
<protein>
    <submittedName>
        <fullName evidence="2">Expressed sequence AA415398</fullName>
    </submittedName>
</protein>
<dbReference type="PANTHER" id="PTHR31883">
    <property type="entry name" value="PROTEIN FRG2-RELATED"/>
    <property type="match status" value="1"/>
</dbReference>
<feature type="region of interest" description="Disordered" evidence="1">
    <location>
        <begin position="38"/>
        <end position="112"/>
    </location>
</feature>
<dbReference type="Proteomes" id="UP001623349">
    <property type="component" value="Unassembled WGS sequence"/>
</dbReference>
<name>A0ABQ0F926_APOSI</name>
<dbReference type="InterPro" id="IPR026245">
    <property type="entry name" value="FRG2"/>
</dbReference>
<feature type="compositionally biased region" description="Polar residues" evidence="1">
    <location>
        <begin position="41"/>
        <end position="50"/>
    </location>
</feature>
<evidence type="ECO:0000256" key="1">
    <source>
        <dbReference type="SAM" id="MobiDB-lite"/>
    </source>
</evidence>
<gene>
    <name evidence="2" type="ORF">APTSU1_001100700</name>
</gene>
<comment type="caution">
    <text evidence="2">The sequence shown here is derived from an EMBL/GenBank/DDBJ whole genome shotgun (WGS) entry which is preliminary data.</text>
</comment>
<reference evidence="2 3" key="1">
    <citation type="submission" date="2024-08" db="EMBL/GenBank/DDBJ databases">
        <title>The draft genome of Apodemus speciosus.</title>
        <authorList>
            <person name="Nabeshima K."/>
            <person name="Suzuki S."/>
            <person name="Onuma M."/>
        </authorList>
    </citation>
    <scope>NUCLEOTIDE SEQUENCE [LARGE SCALE GENOMIC DNA]</scope>
    <source>
        <strain evidence="2">IB14-021</strain>
    </source>
</reference>
<evidence type="ECO:0000313" key="3">
    <source>
        <dbReference type="Proteomes" id="UP001623349"/>
    </source>
</evidence>
<evidence type="ECO:0000313" key="2">
    <source>
        <dbReference type="EMBL" id="GAB1295772.1"/>
    </source>
</evidence>
<keyword evidence="3" id="KW-1185">Reference proteome</keyword>
<dbReference type="EMBL" id="BAAFST010000011">
    <property type="protein sequence ID" value="GAB1295772.1"/>
    <property type="molecule type" value="Genomic_DNA"/>
</dbReference>
<accession>A0ABQ0F926</accession>